<evidence type="ECO:0000256" key="1">
    <source>
        <dbReference type="ARBA" id="ARBA00022490"/>
    </source>
</evidence>
<dbReference type="PANTHER" id="PTHR43616:SF5">
    <property type="entry name" value="GLYCEROL DEHYDROGENASE 1"/>
    <property type="match status" value="1"/>
</dbReference>
<evidence type="ECO:0000256" key="5">
    <source>
        <dbReference type="ARBA" id="ARBA00023002"/>
    </source>
</evidence>
<evidence type="ECO:0000256" key="4">
    <source>
        <dbReference type="ARBA" id="ARBA00022857"/>
    </source>
</evidence>
<dbReference type="AlphaFoldDB" id="A0A6J6I527"/>
<evidence type="ECO:0000256" key="2">
    <source>
        <dbReference type="ARBA" id="ARBA00022516"/>
    </source>
</evidence>
<keyword evidence="1" id="KW-0963">Cytoplasm</keyword>
<dbReference type="InterPro" id="IPR032837">
    <property type="entry name" value="G1PDH"/>
</dbReference>
<proteinExistence type="predicted"/>
<keyword evidence="9" id="KW-1208">Phospholipid metabolism</keyword>
<dbReference type="EMBL" id="CAEZVF010000074">
    <property type="protein sequence ID" value="CAB4621552.1"/>
    <property type="molecule type" value="Genomic_DNA"/>
</dbReference>
<dbReference type="Gene3D" id="1.20.1090.10">
    <property type="entry name" value="Dehydroquinate synthase-like - alpha domain"/>
    <property type="match status" value="1"/>
</dbReference>
<protein>
    <submittedName>
        <fullName evidence="10">Unannotated protein</fullName>
    </submittedName>
</protein>
<reference evidence="10" key="1">
    <citation type="submission" date="2020-05" db="EMBL/GenBank/DDBJ databases">
        <authorList>
            <person name="Chiriac C."/>
            <person name="Salcher M."/>
            <person name="Ghai R."/>
            <person name="Kavagutti S V."/>
        </authorList>
    </citation>
    <scope>NUCLEOTIDE SEQUENCE</scope>
</reference>
<dbReference type="InterPro" id="IPR016205">
    <property type="entry name" value="Glycerol_DH"/>
</dbReference>
<keyword evidence="4" id="KW-0521">NADP</keyword>
<keyword evidence="6" id="KW-0520">NAD</keyword>
<dbReference type="PIRSF" id="PIRSF000112">
    <property type="entry name" value="Glycerol_dehydrogenase"/>
    <property type="match status" value="1"/>
</dbReference>
<keyword evidence="8" id="KW-0594">Phospholipid biosynthesis</keyword>
<dbReference type="GO" id="GO:0046872">
    <property type="term" value="F:metal ion binding"/>
    <property type="evidence" value="ECO:0007669"/>
    <property type="project" value="UniProtKB-KW"/>
</dbReference>
<evidence type="ECO:0000256" key="7">
    <source>
        <dbReference type="ARBA" id="ARBA00023098"/>
    </source>
</evidence>
<keyword evidence="3" id="KW-0479">Metal-binding</keyword>
<keyword evidence="7" id="KW-0443">Lipid metabolism</keyword>
<accession>A0A6J6I527</accession>
<keyword evidence="5" id="KW-0560">Oxidoreductase</keyword>
<evidence type="ECO:0000256" key="6">
    <source>
        <dbReference type="ARBA" id="ARBA00023027"/>
    </source>
</evidence>
<dbReference type="PANTHER" id="PTHR43616">
    <property type="entry name" value="GLYCEROL DEHYDROGENASE"/>
    <property type="match status" value="1"/>
</dbReference>
<evidence type="ECO:0000313" key="10">
    <source>
        <dbReference type="EMBL" id="CAB4621552.1"/>
    </source>
</evidence>
<evidence type="ECO:0000256" key="3">
    <source>
        <dbReference type="ARBA" id="ARBA00022723"/>
    </source>
</evidence>
<name>A0A6J6I527_9ZZZZ</name>
<organism evidence="10">
    <name type="scientific">freshwater metagenome</name>
    <dbReference type="NCBI Taxonomy" id="449393"/>
    <lineage>
        <taxon>unclassified sequences</taxon>
        <taxon>metagenomes</taxon>
        <taxon>ecological metagenomes</taxon>
    </lineage>
</organism>
<dbReference type="Gene3D" id="3.40.50.1970">
    <property type="match status" value="1"/>
</dbReference>
<dbReference type="Pfam" id="PF13685">
    <property type="entry name" value="Fe-ADH_2"/>
    <property type="match status" value="1"/>
</dbReference>
<dbReference type="GO" id="GO:0008654">
    <property type="term" value="P:phospholipid biosynthetic process"/>
    <property type="evidence" value="ECO:0007669"/>
    <property type="project" value="UniProtKB-KW"/>
</dbReference>
<sequence length="352" mass="36767">MPELSRLVAAPSVVNIGHGTLNTLSDILADPALSPGSRIVVIAGKNSSQEVTAQLRGLVPDAMWVTAEDGTEEAAKILAAELRYTGFDLVIGVGGGRILDIAKFVAAANQWPSIAIATNLAHDGLASPVSILDAQTGRTSVGVTPPVAVIVDLDLLKSTPPAMLSAGIGDILSNISAIADWELAHEATGEAVDGVAVALARTAADTMLYHPGAVQDDDFLIALAESLVLSGIAMTMCGSSRPCSGACHEISHAIDQLFPEKSKPHGFQVGVGAVFASFLRGDQPTAQHLARALRQHAMPVLPEDLGLTTDEFIAAVVHAPSTRPGRYTILEHLDLSHEAIGEKVREFVQAFH</sequence>
<dbReference type="SUPFAM" id="SSF56796">
    <property type="entry name" value="Dehydroquinate synthase-like"/>
    <property type="match status" value="1"/>
</dbReference>
<evidence type="ECO:0000256" key="8">
    <source>
        <dbReference type="ARBA" id="ARBA00023209"/>
    </source>
</evidence>
<dbReference type="GO" id="GO:0016614">
    <property type="term" value="F:oxidoreductase activity, acting on CH-OH group of donors"/>
    <property type="evidence" value="ECO:0007669"/>
    <property type="project" value="InterPro"/>
</dbReference>
<dbReference type="CDD" id="cd08174">
    <property type="entry name" value="G1PDH-like"/>
    <property type="match status" value="1"/>
</dbReference>
<evidence type="ECO:0000256" key="9">
    <source>
        <dbReference type="ARBA" id="ARBA00023264"/>
    </source>
</evidence>
<gene>
    <name evidence="10" type="ORF">UFOPK1939_00600</name>
</gene>
<keyword evidence="2" id="KW-0444">Lipid biosynthesis</keyword>